<dbReference type="GO" id="GO:0012505">
    <property type="term" value="C:endomembrane system"/>
    <property type="evidence" value="ECO:0007669"/>
    <property type="project" value="UniProtKB-SubCell"/>
</dbReference>
<feature type="transmembrane region" description="Helical" evidence="7">
    <location>
        <begin position="12"/>
        <end position="35"/>
    </location>
</feature>
<dbReference type="EMBL" id="QNRR01000001">
    <property type="protein sequence ID" value="RBP47697.1"/>
    <property type="molecule type" value="Genomic_DNA"/>
</dbReference>
<comment type="caution">
    <text evidence="9">The sequence shown here is derived from an EMBL/GenBank/DDBJ whole genome shotgun (WGS) entry which is preliminary data.</text>
</comment>
<evidence type="ECO:0000313" key="9">
    <source>
        <dbReference type="EMBL" id="RBP47697.1"/>
    </source>
</evidence>
<gene>
    <name evidence="9" type="ORF">DES53_101496</name>
</gene>
<evidence type="ECO:0000259" key="8">
    <source>
        <dbReference type="SMART" id="SM00752"/>
    </source>
</evidence>
<sequence>MESSQPRSLRERLFAPVDIAFLVFFRLGFAGIMLWEVYRYFSLGRIKPYYVDPGFHFKYYGFEWIEPWPGEGMYWHFTAMAVFATCMLVGFCYRLAAFLFACAFTFVFLQDQAHYLNHFYLVCLISFLMVLLPANCAWSIDAWMRPRLRSQVVPAWTLWLLRVQIGIVYFYGGLAKLGPDWLQGEPMRMWLADRASKFPRIEHYFSEEWFVYGFAYGGLLFDLLVVPLLLWRPTRWIGYLWALSFHLINNQLFNIGIFPWFMLCATLIYLPPDFPKRIWGFLRGKKWQPQAEALSPVGAAATAGSWSFGQRVLVSFLGLYLVAQCLIPFRHLLYPGDVNWTEEGHRFSWRMKLRGKDGEVVFKVVQKGTGRFWEFDPEGNLTKKQVDEMAGRPDMILQFAHHLAWAMSERGYGDVAVYAKAMVSLNGREPELLVDPMVDLAQVRRSLAHSTWILPLQGKLRKPQIHHEEDDSHHHHVTAE</sequence>
<reference evidence="9 10" key="1">
    <citation type="submission" date="2018-06" db="EMBL/GenBank/DDBJ databases">
        <title>Genomic Encyclopedia of Type Strains, Phase IV (KMG-IV): sequencing the most valuable type-strain genomes for metagenomic binning, comparative biology and taxonomic classification.</title>
        <authorList>
            <person name="Goeker M."/>
        </authorList>
    </citation>
    <scope>NUCLEOTIDE SEQUENCE [LARGE SCALE GENOMIC DNA]</scope>
    <source>
        <strain evidence="9 10">DSM 25532</strain>
    </source>
</reference>
<feature type="transmembrane region" description="Helical" evidence="7">
    <location>
        <begin position="152"/>
        <end position="172"/>
    </location>
</feature>
<name>A0A366HUC6_9BACT</name>
<feature type="transmembrane region" description="Helical" evidence="7">
    <location>
        <begin position="119"/>
        <end position="140"/>
    </location>
</feature>
<dbReference type="GO" id="GO:0019842">
    <property type="term" value="F:vitamin binding"/>
    <property type="evidence" value="ECO:0007669"/>
    <property type="project" value="TreeGrafter"/>
</dbReference>
<keyword evidence="6" id="KW-0456">Lyase</keyword>
<keyword evidence="2 7" id="KW-0812">Transmembrane</keyword>
<feature type="transmembrane region" description="Helical" evidence="7">
    <location>
        <begin position="96"/>
        <end position="113"/>
    </location>
</feature>
<feature type="transmembrane region" description="Helical" evidence="7">
    <location>
        <begin position="252"/>
        <end position="270"/>
    </location>
</feature>
<keyword evidence="5" id="KW-1015">Disulfide bond</keyword>
<evidence type="ECO:0000256" key="2">
    <source>
        <dbReference type="ARBA" id="ARBA00022692"/>
    </source>
</evidence>
<dbReference type="PANTHER" id="PTHR12639:SF7">
    <property type="entry name" value="HTTM DOMAIN-CONTAINING PROTEIN"/>
    <property type="match status" value="1"/>
</dbReference>
<keyword evidence="10" id="KW-1185">Reference proteome</keyword>
<dbReference type="AlphaFoldDB" id="A0A366HUC6"/>
<keyword evidence="4 7" id="KW-0472">Membrane</keyword>
<proteinExistence type="predicted"/>
<dbReference type="RefSeq" id="WP_113956613.1">
    <property type="nucleotide sequence ID" value="NZ_QNRR01000001.1"/>
</dbReference>
<comment type="subcellular location">
    <subcellularLocation>
        <location evidence="1">Endomembrane system</location>
        <topology evidence="1">Multi-pass membrane protein</topology>
    </subcellularLocation>
</comment>
<feature type="domain" description="HTTM-like" evidence="8">
    <location>
        <begin position="14"/>
        <end position="274"/>
    </location>
</feature>
<dbReference type="InterPro" id="IPR007782">
    <property type="entry name" value="VKG_COase"/>
</dbReference>
<dbReference type="Proteomes" id="UP000253426">
    <property type="component" value="Unassembled WGS sequence"/>
</dbReference>
<dbReference type="InterPro" id="IPR053934">
    <property type="entry name" value="HTTM_dom"/>
</dbReference>
<dbReference type="OrthoDB" id="341137at2"/>
<protein>
    <submittedName>
        <fullName evidence="9">Vitamin K-dependent gamma-carboxylase-like protein</fullName>
    </submittedName>
</protein>
<dbReference type="Pfam" id="PF05090">
    <property type="entry name" value="HTTM"/>
    <property type="match status" value="1"/>
</dbReference>
<evidence type="ECO:0000256" key="1">
    <source>
        <dbReference type="ARBA" id="ARBA00004127"/>
    </source>
</evidence>
<keyword evidence="3 7" id="KW-1133">Transmembrane helix</keyword>
<evidence type="ECO:0000256" key="3">
    <source>
        <dbReference type="ARBA" id="ARBA00022989"/>
    </source>
</evidence>
<dbReference type="PANTHER" id="PTHR12639">
    <property type="entry name" value="VITAMIN K-DEPENDENT GAMMA-CARBOXYLASE"/>
    <property type="match status" value="1"/>
</dbReference>
<accession>A0A366HUC6</accession>
<dbReference type="SMART" id="SM00752">
    <property type="entry name" value="HTTM"/>
    <property type="match status" value="1"/>
</dbReference>
<organism evidence="9 10">
    <name type="scientific">Roseimicrobium gellanilyticum</name>
    <dbReference type="NCBI Taxonomy" id="748857"/>
    <lineage>
        <taxon>Bacteria</taxon>
        <taxon>Pseudomonadati</taxon>
        <taxon>Verrucomicrobiota</taxon>
        <taxon>Verrucomicrobiia</taxon>
        <taxon>Verrucomicrobiales</taxon>
        <taxon>Verrucomicrobiaceae</taxon>
        <taxon>Roseimicrobium</taxon>
    </lineage>
</organism>
<evidence type="ECO:0000313" key="10">
    <source>
        <dbReference type="Proteomes" id="UP000253426"/>
    </source>
</evidence>
<evidence type="ECO:0000256" key="6">
    <source>
        <dbReference type="ARBA" id="ARBA00023239"/>
    </source>
</evidence>
<dbReference type="Pfam" id="PF22777">
    <property type="entry name" value="VKGC_lumenal_dom"/>
    <property type="match status" value="1"/>
</dbReference>
<evidence type="ECO:0000256" key="4">
    <source>
        <dbReference type="ARBA" id="ARBA00023136"/>
    </source>
</evidence>
<feature type="transmembrane region" description="Helical" evidence="7">
    <location>
        <begin position="209"/>
        <end position="231"/>
    </location>
</feature>
<dbReference type="GO" id="GO:0008488">
    <property type="term" value="F:gamma-glutamyl carboxylase activity"/>
    <property type="evidence" value="ECO:0007669"/>
    <property type="project" value="InterPro"/>
</dbReference>
<evidence type="ECO:0000256" key="7">
    <source>
        <dbReference type="SAM" id="Phobius"/>
    </source>
</evidence>
<dbReference type="InterPro" id="IPR053935">
    <property type="entry name" value="VKGC_lumenal_dom"/>
</dbReference>
<dbReference type="InterPro" id="IPR011020">
    <property type="entry name" value="HTTM-like"/>
</dbReference>
<evidence type="ECO:0000256" key="5">
    <source>
        <dbReference type="ARBA" id="ARBA00023157"/>
    </source>
</evidence>